<feature type="signal peptide" evidence="1">
    <location>
        <begin position="1"/>
        <end position="16"/>
    </location>
</feature>
<evidence type="ECO:0000256" key="1">
    <source>
        <dbReference type="SAM" id="SignalP"/>
    </source>
</evidence>
<dbReference type="EMBL" id="IACJ01128790">
    <property type="protein sequence ID" value="LAA58092.1"/>
    <property type="molecule type" value="Transcribed_RNA"/>
</dbReference>
<organism evidence="2">
    <name type="scientific">Micrurus corallinus</name>
    <name type="common">Brazilian coral snake</name>
    <dbReference type="NCBI Taxonomy" id="54390"/>
    <lineage>
        <taxon>Eukaryota</taxon>
        <taxon>Metazoa</taxon>
        <taxon>Chordata</taxon>
        <taxon>Craniata</taxon>
        <taxon>Vertebrata</taxon>
        <taxon>Euteleostomi</taxon>
        <taxon>Lepidosauria</taxon>
        <taxon>Squamata</taxon>
        <taxon>Bifurcata</taxon>
        <taxon>Unidentata</taxon>
        <taxon>Episquamata</taxon>
        <taxon>Toxicofera</taxon>
        <taxon>Serpentes</taxon>
        <taxon>Colubroidea</taxon>
        <taxon>Elapidae</taxon>
        <taxon>Elapinae</taxon>
        <taxon>Micrurus</taxon>
    </lineage>
</organism>
<accession>A0A2D4GED1</accession>
<sequence>MLILSPLFFLLKAKHAHLFQPFLTELGFQKHYQLSISSETIPTSACLFYSMISRTGHSNLNCDPFIAEYNTSTTFFDLDTVPLLMQLTRPLAASLFILVYLAIHWKGESLQL</sequence>
<reference evidence="2" key="1">
    <citation type="submission" date="2017-07" db="EMBL/GenBank/DDBJ databases">
        <authorList>
            <person name="Mikheyev A."/>
            <person name="Grau M."/>
        </authorList>
    </citation>
    <scope>NUCLEOTIDE SEQUENCE</scope>
    <source>
        <tissue evidence="2">Venom_gland</tissue>
    </source>
</reference>
<feature type="chain" id="PRO_5013851055" evidence="1">
    <location>
        <begin position="17"/>
        <end position="112"/>
    </location>
</feature>
<dbReference type="AlphaFoldDB" id="A0A2D4GED1"/>
<evidence type="ECO:0000313" key="2">
    <source>
        <dbReference type="EMBL" id="LAA58092.1"/>
    </source>
</evidence>
<reference evidence="2" key="2">
    <citation type="submission" date="2017-11" db="EMBL/GenBank/DDBJ databases">
        <title>Coralsnake Venomics: Analyses of Venom Gland Transcriptomes and Proteomes of Six Brazilian Taxa.</title>
        <authorList>
            <person name="Aird S.D."/>
            <person name="Jorge da Silva N."/>
            <person name="Qiu L."/>
            <person name="Villar-Briones A."/>
            <person name="Aparecida-Saddi V."/>
            <person name="Campos-Telles M.P."/>
            <person name="Grau M."/>
            <person name="Mikheyev A.S."/>
        </authorList>
    </citation>
    <scope>NUCLEOTIDE SEQUENCE</scope>
    <source>
        <tissue evidence="2">Venom_gland</tissue>
    </source>
</reference>
<protein>
    <submittedName>
        <fullName evidence="2">Uncharacterized protein</fullName>
    </submittedName>
</protein>
<name>A0A2D4GED1_MICCO</name>
<keyword evidence="1" id="KW-0732">Signal</keyword>
<proteinExistence type="predicted"/>